<evidence type="ECO:0000256" key="8">
    <source>
        <dbReference type="ARBA" id="ARBA00022679"/>
    </source>
</evidence>
<evidence type="ECO:0000256" key="10">
    <source>
        <dbReference type="ARBA" id="ARBA00022695"/>
    </source>
</evidence>
<protein>
    <recommendedName>
        <fullName evidence="23">Replicase</fullName>
        <ecNumber evidence="21">2.1.1.375</ecNumber>
        <ecNumber evidence="3">2.7.7.48</ecNumber>
        <ecNumber evidence="4">2.7.7.88</ecNumber>
    </recommendedName>
    <alternativeName>
        <fullName evidence="22">Transcriptase</fullName>
    </alternativeName>
</protein>
<accession>A0A1X9Y2V4</accession>
<comment type="catalytic activity">
    <reaction evidence="20">
        <text>a 5'-end (5'-triphosphoguanosine)-(2'-O-methyladenylyl)-adenylyl-cytidylyl-adenosine in mRNA + S-adenosyl-L-methionine = a 5'-end (N(7)-methyl 5'-triphosphoguanosine)-(2'-O-methyladenylyl)-adenylyl-cytidylyl-adenosine in mRNA + S-adenosyl-L-homocysteine</text>
        <dbReference type="Rhea" id="RHEA:65440"/>
        <dbReference type="Rhea" id="RHEA-COMP:16798"/>
        <dbReference type="Rhea" id="RHEA-COMP:16801"/>
        <dbReference type="ChEBI" id="CHEBI:57856"/>
        <dbReference type="ChEBI" id="CHEBI:59789"/>
        <dbReference type="ChEBI" id="CHEBI:156482"/>
        <dbReference type="ChEBI" id="CHEBI:156483"/>
    </reaction>
</comment>
<dbReference type="GO" id="GO:0004482">
    <property type="term" value="F:mRNA 5'-cap (guanine-N7-)-methyltransferase activity"/>
    <property type="evidence" value="ECO:0007669"/>
    <property type="project" value="InterPro"/>
</dbReference>
<evidence type="ECO:0000256" key="26">
    <source>
        <dbReference type="ARBA" id="ARBA00048548"/>
    </source>
</evidence>
<evidence type="ECO:0000313" key="29">
    <source>
        <dbReference type="EMBL" id="ARS22495.1"/>
    </source>
</evidence>
<keyword evidence="16" id="KW-0506">mRNA capping</keyword>
<keyword evidence="30" id="KW-1185">Reference proteome</keyword>
<keyword evidence="6" id="KW-0489">Methyltransferase</keyword>
<evidence type="ECO:0000256" key="21">
    <source>
        <dbReference type="ARBA" id="ARBA00026099"/>
    </source>
</evidence>
<sequence length="2066" mass="236578">MDFGLDDDELKKPLRGLGDFHLRSAIVPINISELLLGQGKRREQRSFNSIIRQIPNIVAGDPADLLAQILLGVKGLQPREIPKLEETKRLLNAEFEQLSWLRGENDPMAQLMDYLDEIGGVQSQHTEMKIKLQRLLMCANAMNSDRDYSAFNLPSHPNWDKPYQIFGPVMIVTWGELITASSEYLSPSVYSMDVLRMLTDKVTERDNVLLSSHIGNKIFPSIYPSPKTIKGVFNILDEWVYDQGNAGYTLLKAYEALLTGIILRRDTSPYLDTSEFLRNTINGLKDNEQEIAWKLIQYIESRSPTPHHLTQLMGLFRLWGHPEVDAKKGVEKVRKIGTASKTISEHASIIAGRKFKEIFYREYFQRNRCYPKCRVLDSCWFKENITSETPINFKDPRYHISDWDSVSSDETYQSPTTFNLSMIVSDTAISPTRREIYQCKTEGRPPMDPFIRRGVLKWMKDGLIDCQELLSEIDENPEGLDKEYRIIGLYPKEREMNPIARMFALMTLKMRSYVVITENMLSDNILPNVPGITMTYNMLDLAKEMIKITRAQGSQGEFSRTFCINMDFEKWNLNMRKEATYYTFLELGRLFGMPNLYNRTYDIFRNSIIYLADGSYTPDIDEDLNLHEKDNNLAYEGHIGGFEGLRQKGWTIFTVVMIAHICDQLGIQYRLMGQGDNQVLMVTIHSKHARLSGIDSGASISEISSTLNKLLIALQENFQMVGLPLKPLETWVSDTYFSYGKIPIHKGVPLCSSLKRISRVFFFSNEDLMTIDNALGAVTANAQAAVMADVHPVIPYFIAKWQHLQCLSIFSKYHPLVGDSMINTDEEINFYMKLKGDESWNAKETRRYSIDILLMVMATVPKTLGGLNIVTFFDMILRGYSDPPMKDLQFLYLMYKGTRGELKHAIKNWLRVCLSPSIDYLHLIQDPTALNILCPPNSNTIIKRMIHSTIDSIDSESEFSTWFKELMGISAEKKVEGIVAKLSAGPEINVRLCHDILGATLYGYSEAISAKVDKTVTLSRMTVARNDVVTSLARGEIRMWRYFEWRTHYSRGERFQTKCPATQIRYLREKGWQKKIIGISTPYPFHYITLNERDTDRPDSYIEVVISDRVLSHPQTLINSSGTSLPYLGSVTKEKLHSTAARAAYGTEPLITRPLRLMRAIGWFIDENSNFATSIRSLLTAVTDLPADDIIVIPEHVKGSMMHRYQDMATDHGALWMPSFGPPSHLSLSTNSFAEYAKGSKNVTLHFQATLGLIQFASINRAMSSNHRKMLKFFRSCTECILPVDNPKEDLIEALTVDDIPSRPKNPYLYVDKEQIHLVHKLELESYENIPSVSKQFIVDNPGIGRNFLMEILAIKVASNILFANKTELGEITDVSGIGRTVFLKLNPLHTFLTVLKALWIGASSGPRISGGEIFPSWNYMKKTISRRIWEAPAAAFLTLAGFYLWDDTIRVLSCSKWAVMPLSYPATPHSVSQAAKNSLIRLLHMTKELRRPSSWLVSPLIKIDPGLLVKGNLLFWKGLPKTKCQSCWTSGMGCKIRANYEWKDIQKIKCEYGHSVFTLKGWRKLRKINLDVETLADNIPSVPITEDHHIAIYLDLGGGREVGSSLFGSDDIDGISSLEHRLPGSEYLERPAPLLSQLLEFNLPTRSLYRIYEIMTHFHNHREIGRILVLGDGYGYSSMMAKMFCPKAKVFSWTLIDTSASVQHCLRQFKPPTHYSLGFDIDCSASIERVSDITNIEFPGELAEFVDENKIDLIISEVELMYSNSTMEPGKLIRLYWESKASAVILKFEVDCFSNLKIAIEHVWRYFRQWKVIQTPNAGLHTGDVFILMYDRITSSNNWEYLSYNNTMLLYERLRIAHETMNDWYPGDYCNTINQTLQGTPLETFREQLLDVWFQDSTIQYWREKDCTQLYYSLRTGRRPQSVFDAAGNTVYYLHGDLEEKIFERLFTLAMASIKDIEEKIARIIAQNWRLKWERTSSIVGTRSEYKWAPSLVSGGRQAITDRMRNNIYRYLPGVIAVIKRQRPKQYDDVSQYIRFEPDAKKRGEKKQKARFPITKQASFSTPMG</sequence>
<evidence type="ECO:0000256" key="18">
    <source>
        <dbReference type="ARBA" id="ARBA00023268"/>
    </source>
</evidence>
<evidence type="ECO:0000256" key="23">
    <source>
        <dbReference type="ARBA" id="ARBA00031012"/>
    </source>
</evidence>
<evidence type="ECO:0000256" key="15">
    <source>
        <dbReference type="ARBA" id="ARBA00022953"/>
    </source>
</evidence>
<dbReference type="EC" id="2.7.7.48" evidence="3"/>
<reference evidence="29" key="1">
    <citation type="journal article" date="2017" name="Genome Announc.">
        <title>Complete genome sequence of a new maize-associated rhabdovirus.</title>
        <authorList>
            <person name="Stewart L.R."/>
            <person name="Willie K.J."/>
        </authorList>
    </citation>
    <scope>NUCLEOTIDE SEQUENCE [LARGE SCALE GENOMIC DNA]</scope>
    <source>
        <strain evidence="29">Peru</strain>
    </source>
</reference>
<keyword evidence="9" id="KW-0949">S-adenosyl-L-methionine</keyword>
<dbReference type="EC" id="2.7.7.88" evidence="4"/>
<evidence type="ECO:0000256" key="11">
    <source>
        <dbReference type="ARBA" id="ARBA00022741"/>
    </source>
</evidence>
<keyword evidence="11" id="KW-0547">Nucleotide-binding</keyword>
<evidence type="ECO:0000259" key="28">
    <source>
        <dbReference type="PROSITE" id="PS50526"/>
    </source>
</evidence>
<evidence type="ECO:0000256" key="19">
    <source>
        <dbReference type="ARBA" id="ARBA00024494"/>
    </source>
</evidence>
<evidence type="ECO:0000256" key="25">
    <source>
        <dbReference type="ARBA" id="ARBA00047370"/>
    </source>
</evidence>
<comment type="catalytic activity">
    <reaction evidence="26">
        <text>GTP + H2O = GDP + phosphate + H(+)</text>
        <dbReference type="Rhea" id="RHEA:19669"/>
        <dbReference type="ChEBI" id="CHEBI:15377"/>
        <dbReference type="ChEBI" id="CHEBI:15378"/>
        <dbReference type="ChEBI" id="CHEBI:37565"/>
        <dbReference type="ChEBI" id="CHEBI:43474"/>
        <dbReference type="ChEBI" id="CHEBI:58189"/>
    </reaction>
</comment>
<dbReference type="GeneID" id="80533820"/>
<keyword evidence="8" id="KW-0808">Transferase</keyword>
<dbReference type="InterPro" id="IPR039736">
    <property type="entry name" value="L_poly_C"/>
</dbReference>
<evidence type="ECO:0000256" key="12">
    <source>
        <dbReference type="ARBA" id="ARBA00022801"/>
    </source>
</evidence>
<dbReference type="RefSeq" id="YP_010796358.1">
    <property type="nucleotide sequence ID" value="NC_075997.1"/>
</dbReference>
<keyword evidence="7" id="KW-0507">mRNA processing</keyword>
<feature type="region of interest" description="Disordered" evidence="27">
    <location>
        <begin position="2039"/>
        <end position="2066"/>
    </location>
</feature>
<dbReference type="GO" id="GO:0030430">
    <property type="term" value="C:host cell cytoplasm"/>
    <property type="evidence" value="ECO:0007669"/>
    <property type="project" value="UniProtKB-SubCell"/>
</dbReference>
<evidence type="ECO:0000256" key="22">
    <source>
        <dbReference type="ARBA" id="ARBA00030436"/>
    </source>
</evidence>
<dbReference type="Pfam" id="PF00946">
    <property type="entry name" value="Mononeg_RNA_pol"/>
    <property type="match status" value="1"/>
</dbReference>
<dbReference type="PROSITE" id="PS50526">
    <property type="entry name" value="RDRP_SSRNA_NEG_NONSEG"/>
    <property type="match status" value="1"/>
</dbReference>
<comment type="catalytic activity">
    <reaction evidence="24">
        <text>a 5'-end (5'-triphosphoguanosine)-adenylyl-adenylyl-cytidylyl-adenosine in mRNA + S-adenosyl-L-methionine = a 5'-end (5'-triphosphoguanosine)-(2'-O-methyladenylyl)-adenylyl-cytidylyl-adenosine in mRNA + S-adenosyl-L-homocysteine + H(+)</text>
        <dbReference type="Rhea" id="RHEA:65380"/>
        <dbReference type="Rhea" id="RHEA-COMP:16797"/>
        <dbReference type="Rhea" id="RHEA-COMP:16801"/>
        <dbReference type="ChEBI" id="CHEBI:15378"/>
        <dbReference type="ChEBI" id="CHEBI:57856"/>
        <dbReference type="ChEBI" id="CHEBI:59789"/>
        <dbReference type="ChEBI" id="CHEBI:156482"/>
        <dbReference type="ChEBI" id="CHEBI:156484"/>
    </reaction>
</comment>
<evidence type="ECO:0000256" key="14">
    <source>
        <dbReference type="ARBA" id="ARBA00022844"/>
    </source>
</evidence>
<keyword evidence="10" id="KW-0548">Nucleotidyltransferase</keyword>
<evidence type="ECO:0000256" key="20">
    <source>
        <dbReference type="ARBA" id="ARBA00024499"/>
    </source>
</evidence>
<comment type="subcellular location">
    <subcellularLocation>
        <location evidence="1">Host cytoplasm</location>
    </subcellularLocation>
    <subcellularLocation>
        <location evidence="2">Virion</location>
    </subcellularLocation>
</comment>
<evidence type="ECO:0000256" key="3">
    <source>
        <dbReference type="ARBA" id="ARBA00012494"/>
    </source>
</evidence>
<keyword evidence="5" id="KW-0696">RNA-directed RNA polymerase</keyword>
<evidence type="ECO:0000256" key="6">
    <source>
        <dbReference type="ARBA" id="ARBA00022603"/>
    </source>
</evidence>
<dbReference type="GO" id="GO:0003968">
    <property type="term" value="F:RNA-directed RNA polymerase activity"/>
    <property type="evidence" value="ECO:0007669"/>
    <property type="project" value="UniProtKB-KW"/>
</dbReference>
<evidence type="ECO:0000256" key="4">
    <source>
        <dbReference type="ARBA" id="ARBA00012582"/>
    </source>
</evidence>
<organism evidence="29">
    <name type="scientific">Maize associated rhabdovirus</name>
    <dbReference type="NCBI Taxonomy" id="2003308"/>
    <lineage>
        <taxon>Viruses</taxon>
        <taxon>Riboviria</taxon>
        <taxon>Orthornavirae</taxon>
        <taxon>Negarnaviricota</taxon>
        <taxon>Haploviricotina</taxon>
        <taxon>Monjiviricetes</taxon>
        <taxon>Mononegavirales</taxon>
        <taxon>Rhabdoviridae</taxon>
    </lineage>
</organism>
<dbReference type="GO" id="GO:0016787">
    <property type="term" value="F:hydrolase activity"/>
    <property type="evidence" value="ECO:0007669"/>
    <property type="project" value="UniProtKB-KW"/>
</dbReference>
<evidence type="ECO:0000256" key="1">
    <source>
        <dbReference type="ARBA" id="ARBA00004192"/>
    </source>
</evidence>
<evidence type="ECO:0000256" key="7">
    <source>
        <dbReference type="ARBA" id="ARBA00022664"/>
    </source>
</evidence>
<dbReference type="EMBL" id="KY965147">
    <property type="protein sequence ID" value="ARS22495.1"/>
    <property type="molecule type" value="Viral_cRNA"/>
</dbReference>
<keyword evidence="17" id="KW-1035">Host cytoplasm</keyword>
<evidence type="ECO:0000256" key="17">
    <source>
        <dbReference type="ARBA" id="ARBA00023200"/>
    </source>
</evidence>
<evidence type="ECO:0000256" key="5">
    <source>
        <dbReference type="ARBA" id="ARBA00022484"/>
    </source>
</evidence>
<comment type="catalytic activity">
    <reaction evidence="25">
        <text>a 5'-end (5'-triphosphoguanosine)-adenylyl-adenylyl-cytidylyl-adenosine in mRNA + 2 S-adenosyl-L-methionine = a 5'-end (N(7)-methyl 5'-triphosphoguanosine)-(2'-O-methyladenylyl)-adenylyl-cytidylyl-adenosine in mRNA + 2 S-adenosyl-L-homocysteine + H(+)</text>
        <dbReference type="Rhea" id="RHEA:65376"/>
        <dbReference type="Rhea" id="RHEA-COMP:16797"/>
        <dbReference type="Rhea" id="RHEA-COMP:16798"/>
        <dbReference type="ChEBI" id="CHEBI:15378"/>
        <dbReference type="ChEBI" id="CHEBI:57856"/>
        <dbReference type="ChEBI" id="CHEBI:59789"/>
        <dbReference type="ChEBI" id="CHEBI:156483"/>
        <dbReference type="ChEBI" id="CHEBI:156484"/>
        <dbReference type="EC" id="2.1.1.375"/>
    </reaction>
</comment>
<keyword evidence="15" id="KW-0693">Viral RNA replication</keyword>
<dbReference type="KEGG" id="vg:80533820"/>
<evidence type="ECO:0000256" key="16">
    <source>
        <dbReference type="ARBA" id="ARBA00023042"/>
    </source>
</evidence>
<dbReference type="InterPro" id="IPR014023">
    <property type="entry name" value="Mononeg_RNA_pol_cat"/>
</dbReference>
<dbReference type="InterPro" id="IPR026890">
    <property type="entry name" value="Mononeg_mRNAcap"/>
</dbReference>
<evidence type="ECO:0000256" key="13">
    <source>
        <dbReference type="ARBA" id="ARBA00022840"/>
    </source>
</evidence>
<feature type="domain" description="RdRp catalytic" evidence="28">
    <location>
        <begin position="560"/>
        <end position="747"/>
    </location>
</feature>
<keyword evidence="12" id="KW-0378">Hydrolase</keyword>
<keyword evidence="13" id="KW-0067">ATP-binding</keyword>
<evidence type="ECO:0000256" key="24">
    <source>
        <dbReference type="ARBA" id="ARBA00047332"/>
    </source>
</evidence>
<evidence type="ECO:0000313" key="30">
    <source>
        <dbReference type="Proteomes" id="UP000500983"/>
    </source>
</evidence>
<keyword evidence="18" id="KW-0511">Multifunctional enzyme</keyword>
<dbReference type="GO" id="GO:0005524">
    <property type="term" value="F:ATP binding"/>
    <property type="evidence" value="ECO:0007669"/>
    <property type="project" value="UniProtKB-KW"/>
</dbReference>
<dbReference type="Proteomes" id="UP000500983">
    <property type="component" value="Segment"/>
</dbReference>
<evidence type="ECO:0000256" key="27">
    <source>
        <dbReference type="SAM" id="MobiDB-lite"/>
    </source>
</evidence>
<evidence type="ECO:0000256" key="9">
    <source>
        <dbReference type="ARBA" id="ARBA00022691"/>
    </source>
</evidence>
<dbReference type="EC" id="2.1.1.375" evidence="21"/>
<dbReference type="NCBIfam" id="TIGR04198">
    <property type="entry name" value="paramyx_RNAcap"/>
    <property type="match status" value="1"/>
</dbReference>
<evidence type="ECO:0000256" key="2">
    <source>
        <dbReference type="ARBA" id="ARBA00004328"/>
    </source>
</evidence>
<dbReference type="GO" id="GO:0044423">
    <property type="term" value="C:virion component"/>
    <property type="evidence" value="ECO:0007669"/>
    <property type="project" value="UniProtKB-KW"/>
</dbReference>
<name>A0A1X9Y2V4_9RHAB</name>
<proteinExistence type="predicted"/>
<dbReference type="Pfam" id="PF14318">
    <property type="entry name" value="Mononeg_mRNAcap"/>
    <property type="match status" value="1"/>
</dbReference>
<keyword evidence="14" id="KW-0946">Virion</keyword>
<feature type="compositionally biased region" description="Polar residues" evidence="27">
    <location>
        <begin position="2057"/>
        <end position="2066"/>
    </location>
</feature>
<comment type="catalytic activity">
    <reaction evidence="19">
        <text>a 5'-end triphospho-adenylyl-adenylyl-cytidylyl-adenosine in mRNA + GDP + H(+) = a 5'-end (5'-triphosphoguanosine)-adenylyl-adenylyl-cytidylyl-adenosine in mRNA + diphosphate</text>
        <dbReference type="Rhea" id="RHEA:65436"/>
        <dbReference type="Rhea" id="RHEA-COMP:16797"/>
        <dbReference type="Rhea" id="RHEA-COMP:16799"/>
        <dbReference type="ChEBI" id="CHEBI:15378"/>
        <dbReference type="ChEBI" id="CHEBI:33019"/>
        <dbReference type="ChEBI" id="CHEBI:58189"/>
        <dbReference type="ChEBI" id="CHEBI:156484"/>
        <dbReference type="ChEBI" id="CHEBI:156503"/>
        <dbReference type="EC" id="2.7.7.88"/>
    </reaction>
</comment>